<protein>
    <submittedName>
        <fullName evidence="3">DNA-binding protein</fullName>
    </submittedName>
</protein>
<evidence type="ECO:0000313" key="3">
    <source>
        <dbReference type="WBParaSite" id="SBAD_0000456901-mRNA-1"/>
    </source>
</evidence>
<evidence type="ECO:0000313" key="2">
    <source>
        <dbReference type="Proteomes" id="UP000270296"/>
    </source>
</evidence>
<organism evidence="3">
    <name type="scientific">Soboliphyme baturini</name>
    <dbReference type="NCBI Taxonomy" id="241478"/>
    <lineage>
        <taxon>Eukaryota</taxon>
        <taxon>Metazoa</taxon>
        <taxon>Ecdysozoa</taxon>
        <taxon>Nematoda</taxon>
        <taxon>Enoplea</taxon>
        <taxon>Dorylaimia</taxon>
        <taxon>Dioctophymatida</taxon>
        <taxon>Dioctophymatoidea</taxon>
        <taxon>Soboliphymatidae</taxon>
        <taxon>Soboliphyme</taxon>
    </lineage>
</organism>
<reference evidence="1 2" key="2">
    <citation type="submission" date="2018-11" db="EMBL/GenBank/DDBJ databases">
        <authorList>
            <consortium name="Pathogen Informatics"/>
        </authorList>
    </citation>
    <scope>NUCLEOTIDE SEQUENCE [LARGE SCALE GENOMIC DNA]</scope>
</reference>
<accession>A0A183IL83</accession>
<dbReference type="Proteomes" id="UP000270296">
    <property type="component" value="Unassembled WGS sequence"/>
</dbReference>
<dbReference type="EMBL" id="UZAM01008284">
    <property type="protein sequence ID" value="VDP04186.1"/>
    <property type="molecule type" value="Genomic_DNA"/>
</dbReference>
<evidence type="ECO:0000313" key="1">
    <source>
        <dbReference type="EMBL" id="VDP04186.1"/>
    </source>
</evidence>
<sequence length="80" mass="9262">MHGTLRRVRSWRPVVVGKRNTGYRAICRPSPAIIVLDGGFPVIRRTDEQKLMACEHDAVFDKCRSNKFGRNFIDAHRHML</sequence>
<gene>
    <name evidence="1" type="ORF">SBAD_LOCUS4379</name>
</gene>
<reference evidence="3" key="1">
    <citation type="submission" date="2016-06" db="UniProtKB">
        <authorList>
            <consortium name="WormBaseParasite"/>
        </authorList>
    </citation>
    <scope>IDENTIFICATION</scope>
</reference>
<name>A0A183IL83_9BILA</name>
<dbReference type="AlphaFoldDB" id="A0A183IL83"/>
<keyword evidence="2" id="KW-1185">Reference proteome</keyword>
<proteinExistence type="predicted"/>
<dbReference type="WBParaSite" id="SBAD_0000456901-mRNA-1">
    <property type="protein sequence ID" value="SBAD_0000456901-mRNA-1"/>
    <property type="gene ID" value="SBAD_0000456901"/>
</dbReference>